<proteinExistence type="predicted"/>
<evidence type="ECO:0000313" key="3">
    <source>
        <dbReference type="EMBL" id="GJN91066.1"/>
    </source>
</evidence>
<feature type="region of interest" description="Disordered" evidence="1">
    <location>
        <begin position="1"/>
        <end position="109"/>
    </location>
</feature>
<keyword evidence="4" id="KW-1185">Reference proteome</keyword>
<name>A0AAV5GET5_9BASI</name>
<protein>
    <submittedName>
        <fullName evidence="3">Uncharacterized protein</fullName>
    </submittedName>
</protein>
<dbReference type="EMBL" id="BQKY01000008">
    <property type="protein sequence ID" value="GJN91066.1"/>
    <property type="molecule type" value="Genomic_DNA"/>
</dbReference>
<feature type="compositionally biased region" description="Basic and acidic residues" evidence="1">
    <location>
        <begin position="39"/>
        <end position="48"/>
    </location>
</feature>
<evidence type="ECO:0000313" key="4">
    <source>
        <dbReference type="Proteomes" id="UP001342314"/>
    </source>
</evidence>
<feature type="transmembrane region" description="Helical" evidence="2">
    <location>
        <begin position="175"/>
        <end position="196"/>
    </location>
</feature>
<dbReference type="AlphaFoldDB" id="A0AAV5GET5"/>
<feature type="transmembrane region" description="Helical" evidence="2">
    <location>
        <begin position="500"/>
        <end position="521"/>
    </location>
</feature>
<feature type="compositionally biased region" description="Basic and acidic residues" evidence="1">
    <location>
        <begin position="76"/>
        <end position="95"/>
    </location>
</feature>
<dbReference type="Proteomes" id="UP001342314">
    <property type="component" value="Unassembled WGS sequence"/>
</dbReference>
<comment type="caution">
    <text evidence="3">The sequence shown here is derived from an EMBL/GenBank/DDBJ whole genome shotgun (WGS) entry which is preliminary data.</text>
</comment>
<evidence type="ECO:0000256" key="1">
    <source>
        <dbReference type="SAM" id="MobiDB-lite"/>
    </source>
</evidence>
<keyword evidence="2" id="KW-0472">Membrane</keyword>
<keyword evidence="2" id="KW-1133">Transmembrane helix</keyword>
<sequence length="522" mass="55320">MPGAPPRAARDAEQSPLLPRTGAARPTAGLNPRAPSFKLPRDQAESRAHSLVASSAVAGTVAPPEPLPSNAVQPGREGRNGHGHDEHGVDRHQERGIGGADSPAPSTSSLLTAVASRNHSASPHPHPHLHVAVAGAAGQHAPERTPSRRSSLSSLSSLSSRYSLLPLRTFQRLHLAQFALTFLLLFVLPLAVLVAYTRDVQWQAFLLGVASWLAGEQLREVVFELVTPAQSALAATAGPPPAALALPTVVHALAQEALRLGAVALVVKLLPTPPPRAPPAFPPSGGFSAISLLAEPPHGAPRAPLPPLDPLFWSALWLALGSALTEILWGSRRLWKQLELYDEVLPVVDAGAALGEEGVLRGLPRNGAGLYGAMDGAENANGSLVADEDDEDGDGDSLASTLDEEEFQLALRARQRDELEQQLGLPLYEIPVAVVLIWRVDSILLSQIFTLLLSLPFRLTPPSLIPFPLAPTFALVALTHALLAYLWLTRVRSWGVPKCSYASLVLLMAGTFATLGAWGVLE</sequence>
<keyword evidence="2" id="KW-0812">Transmembrane</keyword>
<organism evidence="3 4">
    <name type="scientific">Rhodotorula paludigena</name>
    <dbReference type="NCBI Taxonomy" id="86838"/>
    <lineage>
        <taxon>Eukaryota</taxon>
        <taxon>Fungi</taxon>
        <taxon>Dikarya</taxon>
        <taxon>Basidiomycota</taxon>
        <taxon>Pucciniomycotina</taxon>
        <taxon>Microbotryomycetes</taxon>
        <taxon>Sporidiobolales</taxon>
        <taxon>Sporidiobolaceae</taxon>
        <taxon>Rhodotorula</taxon>
    </lineage>
</organism>
<feature type="transmembrane region" description="Helical" evidence="2">
    <location>
        <begin position="469"/>
        <end position="488"/>
    </location>
</feature>
<accession>A0AAV5GET5</accession>
<evidence type="ECO:0000256" key="2">
    <source>
        <dbReference type="SAM" id="Phobius"/>
    </source>
</evidence>
<reference evidence="3 4" key="1">
    <citation type="submission" date="2021-12" db="EMBL/GenBank/DDBJ databases">
        <title>High titer production of polyol ester of fatty acids by Rhodotorula paludigena BS15 towards product separation-free biomass refinery.</title>
        <authorList>
            <person name="Mano J."/>
            <person name="Ono H."/>
            <person name="Tanaka T."/>
            <person name="Naito K."/>
            <person name="Sushida H."/>
            <person name="Ike M."/>
            <person name="Tokuyasu K."/>
            <person name="Kitaoka M."/>
        </authorList>
    </citation>
    <scope>NUCLEOTIDE SEQUENCE [LARGE SCALE GENOMIC DNA]</scope>
    <source>
        <strain evidence="3 4">BS15</strain>
    </source>
</reference>
<gene>
    <name evidence="3" type="ORF">Rhopal_004081-T1</name>
</gene>